<dbReference type="GO" id="GO:0008233">
    <property type="term" value="F:peptidase activity"/>
    <property type="evidence" value="ECO:0007669"/>
    <property type="project" value="UniProtKB-KW"/>
</dbReference>
<dbReference type="InterPro" id="IPR036590">
    <property type="entry name" value="SRAP-like"/>
</dbReference>
<evidence type="ECO:0000256" key="4">
    <source>
        <dbReference type="ARBA" id="ARBA00022801"/>
    </source>
</evidence>
<keyword evidence="6" id="KW-0238">DNA-binding</keyword>
<evidence type="ECO:0000256" key="7">
    <source>
        <dbReference type="ARBA" id="ARBA00023239"/>
    </source>
</evidence>
<comment type="caution">
    <text evidence="8">The sequence shown here is derived from an EMBL/GenBank/DDBJ whole genome shotgun (WGS) entry which is preliminary data.</text>
</comment>
<dbReference type="PANTHER" id="PTHR13604:SF0">
    <property type="entry name" value="ABASIC SITE PROCESSING PROTEIN HMCES"/>
    <property type="match status" value="1"/>
</dbReference>
<keyword evidence="2" id="KW-0645">Protease</keyword>
<dbReference type="Gene3D" id="3.90.1680.10">
    <property type="entry name" value="SOS response associated peptidase-like"/>
    <property type="match status" value="1"/>
</dbReference>
<name>A0AAV9AN55_ACOGR</name>
<dbReference type="GO" id="GO:0106300">
    <property type="term" value="P:protein-DNA covalent cross-linking repair"/>
    <property type="evidence" value="ECO:0007669"/>
    <property type="project" value="InterPro"/>
</dbReference>
<organism evidence="8 9">
    <name type="scientific">Acorus gramineus</name>
    <name type="common">Dwarf sweet flag</name>
    <dbReference type="NCBI Taxonomy" id="55184"/>
    <lineage>
        <taxon>Eukaryota</taxon>
        <taxon>Viridiplantae</taxon>
        <taxon>Streptophyta</taxon>
        <taxon>Embryophyta</taxon>
        <taxon>Tracheophyta</taxon>
        <taxon>Spermatophyta</taxon>
        <taxon>Magnoliopsida</taxon>
        <taxon>Liliopsida</taxon>
        <taxon>Acoraceae</taxon>
        <taxon>Acorus</taxon>
    </lineage>
</organism>
<reference evidence="8" key="1">
    <citation type="journal article" date="2023" name="Nat. Commun.">
        <title>Diploid and tetraploid genomes of Acorus and the evolution of monocots.</title>
        <authorList>
            <person name="Ma L."/>
            <person name="Liu K.W."/>
            <person name="Li Z."/>
            <person name="Hsiao Y.Y."/>
            <person name="Qi Y."/>
            <person name="Fu T."/>
            <person name="Tang G.D."/>
            <person name="Zhang D."/>
            <person name="Sun W.H."/>
            <person name="Liu D.K."/>
            <person name="Li Y."/>
            <person name="Chen G.Z."/>
            <person name="Liu X.D."/>
            <person name="Liao X.Y."/>
            <person name="Jiang Y.T."/>
            <person name="Yu X."/>
            <person name="Hao Y."/>
            <person name="Huang J."/>
            <person name="Zhao X.W."/>
            <person name="Ke S."/>
            <person name="Chen Y.Y."/>
            <person name="Wu W.L."/>
            <person name="Hsu J.L."/>
            <person name="Lin Y.F."/>
            <person name="Huang M.D."/>
            <person name="Li C.Y."/>
            <person name="Huang L."/>
            <person name="Wang Z.W."/>
            <person name="Zhao X."/>
            <person name="Zhong W.Y."/>
            <person name="Peng D.H."/>
            <person name="Ahmad S."/>
            <person name="Lan S."/>
            <person name="Zhang J.S."/>
            <person name="Tsai W.C."/>
            <person name="Van de Peer Y."/>
            <person name="Liu Z.J."/>
        </authorList>
    </citation>
    <scope>NUCLEOTIDE SEQUENCE</scope>
    <source>
        <strain evidence="8">SCP</strain>
    </source>
</reference>
<comment type="similarity">
    <text evidence="1">Belongs to the SOS response-associated peptidase family.</text>
</comment>
<dbReference type="SUPFAM" id="SSF143081">
    <property type="entry name" value="BB1717-like"/>
    <property type="match status" value="1"/>
</dbReference>
<keyword evidence="4" id="KW-0378">Hydrolase</keyword>
<dbReference type="Pfam" id="PF02586">
    <property type="entry name" value="SRAP"/>
    <property type="match status" value="1"/>
</dbReference>
<proteinExistence type="inferred from homology"/>
<dbReference type="GO" id="GO:0003697">
    <property type="term" value="F:single-stranded DNA binding"/>
    <property type="evidence" value="ECO:0007669"/>
    <property type="project" value="InterPro"/>
</dbReference>
<keyword evidence="7" id="KW-0456">Lyase</keyword>
<dbReference type="Proteomes" id="UP001179952">
    <property type="component" value="Unassembled WGS sequence"/>
</dbReference>
<evidence type="ECO:0000256" key="1">
    <source>
        <dbReference type="ARBA" id="ARBA00008136"/>
    </source>
</evidence>
<evidence type="ECO:0008006" key="10">
    <source>
        <dbReference type="Google" id="ProtNLM"/>
    </source>
</evidence>
<dbReference type="GO" id="GO:0016829">
    <property type="term" value="F:lyase activity"/>
    <property type="evidence" value="ECO:0007669"/>
    <property type="project" value="UniProtKB-KW"/>
</dbReference>
<keyword evidence="5" id="KW-0190">Covalent protein-DNA linkage</keyword>
<evidence type="ECO:0000256" key="6">
    <source>
        <dbReference type="ARBA" id="ARBA00023125"/>
    </source>
</evidence>
<reference evidence="8" key="2">
    <citation type="submission" date="2023-06" db="EMBL/GenBank/DDBJ databases">
        <authorList>
            <person name="Ma L."/>
            <person name="Liu K.-W."/>
            <person name="Li Z."/>
            <person name="Hsiao Y.-Y."/>
            <person name="Qi Y."/>
            <person name="Fu T."/>
            <person name="Tang G."/>
            <person name="Zhang D."/>
            <person name="Sun W.-H."/>
            <person name="Liu D.-K."/>
            <person name="Li Y."/>
            <person name="Chen G.-Z."/>
            <person name="Liu X.-D."/>
            <person name="Liao X.-Y."/>
            <person name="Jiang Y.-T."/>
            <person name="Yu X."/>
            <person name="Hao Y."/>
            <person name="Huang J."/>
            <person name="Zhao X.-W."/>
            <person name="Ke S."/>
            <person name="Chen Y.-Y."/>
            <person name="Wu W.-L."/>
            <person name="Hsu J.-L."/>
            <person name="Lin Y.-F."/>
            <person name="Huang M.-D."/>
            <person name="Li C.-Y."/>
            <person name="Huang L."/>
            <person name="Wang Z.-W."/>
            <person name="Zhao X."/>
            <person name="Zhong W.-Y."/>
            <person name="Peng D.-H."/>
            <person name="Ahmad S."/>
            <person name="Lan S."/>
            <person name="Zhang J.-S."/>
            <person name="Tsai W.-C."/>
            <person name="Van De Peer Y."/>
            <person name="Liu Z.-J."/>
        </authorList>
    </citation>
    <scope>NUCLEOTIDE SEQUENCE</scope>
    <source>
        <strain evidence="8">SCP</strain>
        <tissue evidence="8">Leaves</tissue>
    </source>
</reference>
<dbReference type="PANTHER" id="PTHR13604">
    <property type="entry name" value="DC12-RELATED"/>
    <property type="match status" value="1"/>
</dbReference>
<sequence length="162" mass="18500">MCGRARCTLNPQDIIRACGFGDAALPTLHMDRHRPSYNVSPGTYMPVIRREEDGGAILHCMKWGLVPSFTKKNEKPDHFRMFNARSESICEKTSFRLLVPKSRCLVAVEGCLNYLEKCPITKVLMRPPNLKKTFKKVNRNHTISTKSELQAEEAKRLHLTTQ</sequence>
<evidence type="ECO:0000313" key="9">
    <source>
        <dbReference type="Proteomes" id="UP001179952"/>
    </source>
</evidence>
<dbReference type="AlphaFoldDB" id="A0AAV9AN55"/>
<evidence type="ECO:0000313" key="8">
    <source>
        <dbReference type="EMBL" id="KAK1265565.1"/>
    </source>
</evidence>
<accession>A0AAV9AN55</accession>
<keyword evidence="3" id="KW-0227">DNA damage</keyword>
<dbReference type="GO" id="GO:0006508">
    <property type="term" value="P:proteolysis"/>
    <property type="evidence" value="ECO:0007669"/>
    <property type="project" value="UniProtKB-KW"/>
</dbReference>
<dbReference type="EMBL" id="JAUJYN010000008">
    <property type="protein sequence ID" value="KAK1265565.1"/>
    <property type="molecule type" value="Genomic_DNA"/>
</dbReference>
<evidence type="ECO:0000256" key="2">
    <source>
        <dbReference type="ARBA" id="ARBA00022670"/>
    </source>
</evidence>
<evidence type="ECO:0000256" key="5">
    <source>
        <dbReference type="ARBA" id="ARBA00023124"/>
    </source>
</evidence>
<gene>
    <name evidence="8" type="ORF">QJS04_geneDACA022437</name>
</gene>
<dbReference type="InterPro" id="IPR003738">
    <property type="entry name" value="SRAP"/>
</dbReference>
<keyword evidence="9" id="KW-1185">Reference proteome</keyword>
<protein>
    <recommendedName>
        <fullName evidence="10">Embryonic stem cell-specific 5-hydroxymethylcytosine-binding protein</fullName>
    </recommendedName>
</protein>
<evidence type="ECO:0000256" key="3">
    <source>
        <dbReference type="ARBA" id="ARBA00022763"/>
    </source>
</evidence>